<protein>
    <submittedName>
        <fullName evidence="1">Uncharacterized protein</fullName>
    </submittedName>
</protein>
<dbReference type="RefSeq" id="WP_189330143.1">
    <property type="nucleotide sequence ID" value="NZ_AP023356.1"/>
</dbReference>
<accession>A0ABM7M816</accession>
<dbReference type="InterPro" id="IPR046196">
    <property type="entry name" value="DUF6228"/>
</dbReference>
<sequence>MEEPFVLGGTDDARWVVHPPQDPHGDGYVYRVRAELHDDGMSAVTVATVFRGFAGSASTLAEFVAGLAADWQGWDGSRDWRSADHELTLDARHDGRRHVSLGVTLRAPGPSWDRSAWSARAVFVLEAGEEMTRFAADLAHWLSTQASSGN</sequence>
<evidence type="ECO:0000313" key="1">
    <source>
        <dbReference type="EMBL" id="BCJ47778.1"/>
    </source>
</evidence>
<keyword evidence="2" id="KW-1185">Reference proteome</keyword>
<name>A0ABM7M816_9ACTN</name>
<dbReference type="Pfam" id="PF19739">
    <property type="entry name" value="DUF6228"/>
    <property type="match status" value="1"/>
</dbReference>
<proteinExistence type="predicted"/>
<dbReference type="Proteomes" id="UP000676967">
    <property type="component" value="Chromosome"/>
</dbReference>
<gene>
    <name evidence="1" type="ORF">Aiant_84350</name>
</gene>
<reference evidence="1 2" key="1">
    <citation type="submission" date="2020-08" db="EMBL/GenBank/DDBJ databases">
        <title>Whole genome shotgun sequence of Actinoplanes ianthinogenes NBRC 13996.</title>
        <authorList>
            <person name="Komaki H."/>
            <person name="Tamura T."/>
        </authorList>
    </citation>
    <scope>NUCLEOTIDE SEQUENCE [LARGE SCALE GENOMIC DNA]</scope>
    <source>
        <strain evidence="1 2">NBRC 13996</strain>
    </source>
</reference>
<evidence type="ECO:0000313" key="2">
    <source>
        <dbReference type="Proteomes" id="UP000676967"/>
    </source>
</evidence>
<dbReference type="EMBL" id="AP023356">
    <property type="protein sequence ID" value="BCJ47778.1"/>
    <property type="molecule type" value="Genomic_DNA"/>
</dbReference>
<organism evidence="1 2">
    <name type="scientific">Actinoplanes ianthinogenes</name>
    <dbReference type="NCBI Taxonomy" id="122358"/>
    <lineage>
        <taxon>Bacteria</taxon>
        <taxon>Bacillati</taxon>
        <taxon>Actinomycetota</taxon>
        <taxon>Actinomycetes</taxon>
        <taxon>Micromonosporales</taxon>
        <taxon>Micromonosporaceae</taxon>
        <taxon>Actinoplanes</taxon>
    </lineage>
</organism>